<dbReference type="PANTHER" id="PTHR30441:SF4">
    <property type="entry name" value="PROTEIN ASMA"/>
    <property type="match status" value="1"/>
</dbReference>
<dbReference type="AlphaFoldDB" id="A0A9W6CYR1"/>
<dbReference type="PROSITE" id="PS51257">
    <property type="entry name" value="PROKAR_LIPOPROTEIN"/>
    <property type="match status" value="1"/>
</dbReference>
<dbReference type="Proteomes" id="UP001144372">
    <property type="component" value="Unassembled WGS sequence"/>
</dbReference>
<dbReference type="GO" id="GO:0005886">
    <property type="term" value="C:plasma membrane"/>
    <property type="evidence" value="ECO:0007669"/>
    <property type="project" value="TreeGrafter"/>
</dbReference>
<dbReference type="EMBL" id="BSDR01000001">
    <property type="protein sequence ID" value="GLI32692.1"/>
    <property type="molecule type" value="Genomic_DNA"/>
</dbReference>
<accession>A0A9W6CYR1</accession>
<gene>
    <name evidence="4" type="ORF">DAMNIGENAA_01250</name>
</gene>
<evidence type="ECO:0000313" key="5">
    <source>
        <dbReference type="Proteomes" id="UP001144372"/>
    </source>
</evidence>
<feature type="region of interest" description="Disordered" evidence="1">
    <location>
        <begin position="927"/>
        <end position="950"/>
    </location>
</feature>
<keyword evidence="2" id="KW-0472">Membrane</keyword>
<comment type="caution">
    <text evidence="4">The sequence shown here is derived from an EMBL/GenBank/DDBJ whole genome shotgun (WGS) entry which is preliminary data.</text>
</comment>
<evidence type="ECO:0000256" key="2">
    <source>
        <dbReference type="SAM" id="Phobius"/>
    </source>
</evidence>
<keyword evidence="5" id="KW-1185">Reference proteome</keyword>
<name>A0A9W6CYR1_9BACT</name>
<organism evidence="4 5">
    <name type="scientific">Desulforhabdus amnigena</name>
    <dbReference type="NCBI Taxonomy" id="40218"/>
    <lineage>
        <taxon>Bacteria</taxon>
        <taxon>Pseudomonadati</taxon>
        <taxon>Thermodesulfobacteriota</taxon>
        <taxon>Syntrophobacteria</taxon>
        <taxon>Syntrophobacterales</taxon>
        <taxon>Syntrophobacteraceae</taxon>
        <taxon>Desulforhabdus</taxon>
    </lineage>
</organism>
<evidence type="ECO:0000256" key="1">
    <source>
        <dbReference type="SAM" id="MobiDB-lite"/>
    </source>
</evidence>
<dbReference type="PANTHER" id="PTHR30441">
    <property type="entry name" value="DUF748 DOMAIN-CONTAINING PROTEIN"/>
    <property type="match status" value="1"/>
</dbReference>
<feature type="compositionally biased region" description="Basic and acidic residues" evidence="1">
    <location>
        <begin position="938"/>
        <end position="950"/>
    </location>
</feature>
<keyword evidence="2" id="KW-1133">Transmembrane helix</keyword>
<evidence type="ECO:0000313" key="4">
    <source>
        <dbReference type="EMBL" id="GLI32692.1"/>
    </source>
</evidence>
<feature type="domain" description="YhdP central" evidence="3">
    <location>
        <begin position="1039"/>
        <end position="1198"/>
    </location>
</feature>
<evidence type="ECO:0000259" key="3">
    <source>
        <dbReference type="Pfam" id="PF13116"/>
    </source>
</evidence>
<dbReference type="InterPro" id="IPR025263">
    <property type="entry name" value="YhdP_central"/>
</dbReference>
<proteinExistence type="predicted"/>
<dbReference type="Pfam" id="PF13116">
    <property type="entry name" value="YhdP"/>
    <property type="match status" value="1"/>
</dbReference>
<reference evidence="4" key="1">
    <citation type="submission" date="2022-12" db="EMBL/GenBank/DDBJ databases">
        <title>Reference genome sequencing for broad-spectrum identification of bacterial and archaeal isolates by mass spectrometry.</title>
        <authorList>
            <person name="Sekiguchi Y."/>
            <person name="Tourlousse D.M."/>
        </authorList>
    </citation>
    <scope>NUCLEOTIDE SEQUENCE</scope>
    <source>
        <strain evidence="4">ASRB1</strain>
    </source>
</reference>
<dbReference type="GO" id="GO:0090313">
    <property type="term" value="P:regulation of protein targeting to membrane"/>
    <property type="evidence" value="ECO:0007669"/>
    <property type="project" value="TreeGrafter"/>
</dbReference>
<sequence>MVKLSKTALWLTGISGILLMVAVSCVLLFPSQGLLEKINRKITEEFRLKTGYELQYKSLDLSLFPSPHVVFRKIHISSPGLFDTEMPSLTVVPRLLAFIRGNAEIASIRCEAPQTNLQLVSMPQSETQSETIASHLQAQEDVVAFLAGLASKLPDLQIFIADGRLNLMEKDKPRFQFHDIHGSIHLSPERPKVEVQCKSDLFEAISLNAWLDTKTLKSQGKFSLTRLTPQKLTHYFFPYANCQVKGGQADFEATFESSGPQMIQSHFRGKIPYLDLLQNGEDIFLKGGTFEGTVQRNGDQLDVAFSRLQFDTPRGSLTGKYFRDARIPLARLDLDGKDIDAAALRKVALALGGNNEAISKVFTIIRAGDVPLITCVAQGKTLSDLKKLDHMVINGRMIDGTILVPKIDLEVQKANGEVLISEEILEGKNLEGVAGKSFGREGKLIIGLMKGDNTPFHLDILLDADLVQLPPILERVVKSDAFLREMRLMKEIQGRAVGHLVLGESLDAVKTDLDIQSFNLSSNYQRLPSPLHIQGGTFGYHGNEVTVQSASGTLGKSALSQVSVAVRWGNETRLEVTSSSRSRIDLDAIYPWLLTHPVVKRFLKHFESMKGVLLVDSLNMKGPVLRPGDWVFQAEGGVENFSMNSSFLPGLLTVKKGRFEADAEKLSFFDCSARILDSSFVVTGSLDGYTKGLRAADLSVSGELGTEGNRYISDLIHLPDTFRLRSPLQFSQARFAWNLNGDTSFSAQMSPKDGPKMGIEVLHNRLKLNIKKLVVKDDASDASASLLLSEGEFDISFAGGLKKSSVDRLLLRNPFFTGAVEGSFETQFSLDAPLNSKAGGQLHIEGFQYKDGLKKPAVIERADLSAVGNQIHVKSSQVSWGGSLLNFQGNVDFSAQGLLLNMDVSADSLDWDQIRYMKEESLPTARPILTKSLSEPPSPRRGDESFQADTKKKPNLTLQGLLNVKAGKFTYGKLTWQDVATRVFLQGDEARVEFTKGSLCGIPTQGTIGVTSGSYHLEAKPNAKDVDIVPTLACLWNRSNLMTGRFDLTGDLKATGNHHDLTQSLEGNLKLTVRDGRIYRMGLLARIFSVINITEIYRGKFPDLMEEGFAYDTIEAEGSLAKGKMTLKKGIIDGPYLKMVWRGTVDLQNENLDMTVLVSPLRTVDRIISSIPLLGNVLGGSLIAIPVRVTGNIKDPNVVPLAPSAIGAELFGYVERTFKLPVTLLQPFL</sequence>
<protein>
    <recommendedName>
        <fullName evidence="3">YhdP central domain-containing protein</fullName>
    </recommendedName>
</protein>
<keyword evidence="2" id="KW-0812">Transmembrane</keyword>
<feature type="transmembrane region" description="Helical" evidence="2">
    <location>
        <begin position="7"/>
        <end position="29"/>
    </location>
</feature>
<dbReference type="RefSeq" id="WP_281791746.1">
    <property type="nucleotide sequence ID" value="NZ_BSDR01000001.1"/>
</dbReference>
<dbReference type="InterPro" id="IPR052894">
    <property type="entry name" value="AsmA-related"/>
</dbReference>